<accession>A0A7W4J910</accession>
<proteinExistence type="predicted"/>
<organism evidence="1 2">
    <name type="scientific">Gluconacetobacter johannae</name>
    <dbReference type="NCBI Taxonomy" id="112140"/>
    <lineage>
        <taxon>Bacteria</taxon>
        <taxon>Pseudomonadati</taxon>
        <taxon>Pseudomonadota</taxon>
        <taxon>Alphaproteobacteria</taxon>
        <taxon>Acetobacterales</taxon>
        <taxon>Acetobacteraceae</taxon>
        <taxon>Gluconacetobacter</taxon>
    </lineage>
</organism>
<name>A0A7W4J910_9PROT</name>
<dbReference type="RefSeq" id="WP_182944033.1">
    <property type="nucleotide sequence ID" value="NZ_JABEQH010000016.1"/>
</dbReference>
<dbReference type="EMBL" id="JABEQH010000016">
    <property type="protein sequence ID" value="MBB2176687.1"/>
    <property type="molecule type" value="Genomic_DNA"/>
</dbReference>
<dbReference type="InterPro" id="IPR010893">
    <property type="entry name" value="NiFe-hyd_mat_HyaE"/>
</dbReference>
<dbReference type="Proteomes" id="UP000561066">
    <property type="component" value="Unassembled WGS sequence"/>
</dbReference>
<protein>
    <submittedName>
        <fullName evidence="1">Hydrogenase</fullName>
    </submittedName>
</protein>
<keyword evidence="2" id="KW-1185">Reference proteome</keyword>
<evidence type="ECO:0000313" key="2">
    <source>
        <dbReference type="Proteomes" id="UP000561066"/>
    </source>
</evidence>
<dbReference type="AlphaFoldDB" id="A0A7W4J910"/>
<dbReference type="Gene3D" id="3.40.30.10">
    <property type="entry name" value="Glutaredoxin"/>
    <property type="match status" value="1"/>
</dbReference>
<reference evidence="1 2" key="1">
    <citation type="submission" date="2020-04" db="EMBL/GenBank/DDBJ databases">
        <title>Description of novel Gluconacetobacter.</title>
        <authorList>
            <person name="Sombolestani A."/>
        </authorList>
    </citation>
    <scope>NUCLEOTIDE SEQUENCE [LARGE SCALE GENOMIC DNA]</scope>
    <source>
        <strain evidence="1 2">LMG 21312</strain>
    </source>
</reference>
<evidence type="ECO:0000313" key="1">
    <source>
        <dbReference type="EMBL" id="MBB2176687.1"/>
    </source>
</evidence>
<comment type="caution">
    <text evidence="1">The sequence shown here is derived from an EMBL/GenBank/DDBJ whole genome shotgun (WGS) entry which is preliminary data.</text>
</comment>
<dbReference type="Pfam" id="PF07449">
    <property type="entry name" value="HyaE"/>
    <property type="match status" value="1"/>
</dbReference>
<sequence length="138" mass="14392">MSVLHDSPLVAGLMTRHGMALLHDAADAPRGLVLLFLPSHARPHLETPDIAAVLPDLLRACAGLVPPGAAPAGAVADAALESALLAEIDDLSLPALVLLHDGRPAGAISRMRDWDEYGRRLSALLAPFAHPTLTDQPA</sequence>
<gene>
    <name evidence="1" type="ORF">HLH21_12255</name>
</gene>